<dbReference type="EMBL" id="BSER01000002">
    <property type="protein sequence ID" value="GLJ94442.1"/>
    <property type="molecule type" value="Genomic_DNA"/>
</dbReference>
<name>A0A9W6M563_9MICO</name>
<accession>A0A9W6M563</accession>
<reference evidence="1" key="2">
    <citation type="submission" date="2023-01" db="EMBL/GenBank/DDBJ databases">
        <authorList>
            <person name="Sun Q."/>
            <person name="Evtushenko L."/>
        </authorList>
    </citation>
    <scope>NUCLEOTIDE SEQUENCE</scope>
    <source>
        <strain evidence="1">VKM Ac-1940</strain>
    </source>
</reference>
<dbReference type="AlphaFoldDB" id="A0A9W6M563"/>
<dbReference type="Proteomes" id="UP001142291">
    <property type="component" value="Unassembled WGS sequence"/>
</dbReference>
<reference evidence="1" key="1">
    <citation type="journal article" date="2014" name="Int. J. Syst. Evol. Microbiol.">
        <title>Complete genome sequence of Corynebacterium casei LMG S-19264T (=DSM 44701T), isolated from a smear-ripened cheese.</title>
        <authorList>
            <consortium name="US DOE Joint Genome Institute (JGI-PGF)"/>
            <person name="Walter F."/>
            <person name="Albersmeier A."/>
            <person name="Kalinowski J."/>
            <person name="Ruckert C."/>
        </authorList>
    </citation>
    <scope>NUCLEOTIDE SEQUENCE</scope>
    <source>
        <strain evidence="1">VKM Ac-1940</strain>
    </source>
</reference>
<proteinExistence type="predicted"/>
<protein>
    <submittedName>
        <fullName evidence="1">Uncharacterized protein</fullName>
    </submittedName>
</protein>
<comment type="caution">
    <text evidence="1">The sequence shown here is derived from an EMBL/GenBank/DDBJ whole genome shotgun (WGS) entry which is preliminary data.</text>
</comment>
<sequence length="89" mass="10293">MQRRYWLRQIHGARPHCSTNGHCPIRDPERIDMPLLDRSASPWAGPAERRDLNQRERPTPYMFLFLRVHPTRGQQAAKARAVGHDALVG</sequence>
<evidence type="ECO:0000313" key="1">
    <source>
        <dbReference type="EMBL" id="GLJ94442.1"/>
    </source>
</evidence>
<gene>
    <name evidence="1" type="ORF">GCM10017591_05030</name>
</gene>
<keyword evidence="2" id="KW-1185">Reference proteome</keyword>
<organism evidence="1 2">
    <name type="scientific">Microbacterium dextranolyticum</name>
    <dbReference type="NCBI Taxonomy" id="36806"/>
    <lineage>
        <taxon>Bacteria</taxon>
        <taxon>Bacillati</taxon>
        <taxon>Actinomycetota</taxon>
        <taxon>Actinomycetes</taxon>
        <taxon>Micrococcales</taxon>
        <taxon>Microbacteriaceae</taxon>
        <taxon>Microbacterium</taxon>
    </lineage>
</organism>
<evidence type="ECO:0000313" key="2">
    <source>
        <dbReference type="Proteomes" id="UP001142291"/>
    </source>
</evidence>